<dbReference type="InterPro" id="IPR001920">
    <property type="entry name" value="Asp/Glu_race"/>
</dbReference>
<dbReference type="PANTHER" id="PTHR21198:SF2">
    <property type="entry name" value="GLUTAMATE RACEMASE"/>
    <property type="match status" value="1"/>
</dbReference>
<dbReference type="UniPathway" id="UPA00219"/>
<dbReference type="SUPFAM" id="SSF53681">
    <property type="entry name" value="Aspartate/glutamate racemase"/>
    <property type="match status" value="2"/>
</dbReference>
<dbReference type="PROSITE" id="PS00923">
    <property type="entry name" value="ASP_GLU_RACEMASE_1"/>
    <property type="match status" value="1"/>
</dbReference>
<dbReference type="Pfam" id="PF01177">
    <property type="entry name" value="Asp_Glu_race"/>
    <property type="match status" value="1"/>
</dbReference>
<dbReference type="InterPro" id="IPR018187">
    <property type="entry name" value="Asp/Glu_racemase_AS_1"/>
</dbReference>
<dbReference type="GO" id="GO:0008881">
    <property type="term" value="F:glutamate racemase activity"/>
    <property type="evidence" value="ECO:0007669"/>
    <property type="project" value="UniProtKB-UniRule"/>
</dbReference>
<gene>
    <name evidence="9" type="primary">racE</name>
    <name evidence="8" type="synonym">murI</name>
    <name evidence="9" type="ORF">IRY55_09635</name>
</gene>
<evidence type="ECO:0000256" key="2">
    <source>
        <dbReference type="ARBA" id="ARBA00013090"/>
    </source>
</evidence>
<feature type="binding site" evidence="8">
    <location>
        <begin position="9"/>
        <end position="10"/>
    </location>
    <ligand>
        <name>substrate</name>
    </ligand>
</feature>
<evidence type="ECO:0000256" key="8">
    <source>
        <dbReference type="HAMAP-Rule" id="MF_00258"/>
    </source>
</evidence>
<comment type="catalytic activity">
    <reaction evidence="1 8">
        <text>L-glutamate = D-glutamate</text>
        <dbReference type="Rhea" id="RHEA:12813"/>
        <dbReference type="ChEBI" id="CHEBI:29985"/>
        <dbReference type="ChEBI" id="CHEBI:29986"/>
        <dbReference type="EC" id="5.1.1.3"/>
    </reaction>
</comment>
<dbReference type="Proteomes" id="UP000622653">
    <property type="component" value="Unassembled WGS sequence"/>
</dbReference>
<feature type="active site" description="Proton donor/acceptor" evidence="8">
    <location>
        <position position="72"/>
    </location>
</feature>
<keyword evidence="10" id="KW-1185">Reference proteome</keyword>
<evidence type="ECO:0000256" key="4">
    <source>
        <dbReference type="ARBA" id="ARBA00022984"/>
    </source>
</evidence>
<keyword evidence="6 8" id="KW-0961">Cell wall biogenesis/degradation</keyword>
<proteinExistence type="inferred from homology"/>
<name>A0A8J7GMC6_9BACL</name>
<accession>A0A8J7GMC6</accession>
<dbReference type="EC" id="5.1.1.3" evidence="2 8"/>
<organism evidence="9 10">
    <name type="scientific">Savagea serpentis</name>
    <dbReference type="NCBI Taxonomy" id="2785297"/>
    <lineage>
        <taxon>Bacteria</taxon>
        <taxon>Bacillati</taxon>
        <taxon>Bacillota</taxon>
        <taxon>Bacilli</taxon>
        <taxon>Bacillales</taxon>
        <taxon>Caryophanaceae</taxon>
        <taxon>Savagea</taxon>
    </lineage>
</organism>
<evidence type="ECO:0000256" key="7">
    <source>
        <dbReference type="ARBA" id="ARBA00070053"/>
    </source>
</evidence>
<evidence type="ECO:0000313" key="10">
    <source>
        <dbReference type="Proteomes" id="UP000622653"/>
    </source>
</evidence>
<comment type="similarity">
    <text evidence="8">Belongs to the aspartate/glutamate racemases family.</text>
</comment>
<evidence type="ECO:0000256" key="1">
    <source>
        <dbReference type="ARBA" id="ARBA00001602"/>
    </source>
</evidence>
<protein>
    <recommendedName>
        <fullName evidence="7 8">Glutamate racemase</fullName>
        <ecNumber evidence="2 8">5.1.1.3</ecNumber>
    </recommendedName>
</protein>
<dbReference type="InterPro" id="IPR015942">
    <property type="entry name" value="Asp/Glu/hydantoin_racemase"/>
</dbReference>
<dbReference type="AlphaFoldDB" id="A0A8J7GMC6"/>
<comment type="caution">
    <text evidence="9">The sequence shown here is derived from an EMBL/GenBank/DDBJ whole genome shotgun (WGS) entry which is preliminary data.</text>
</comment>
<feature type="binding site" evidence="8">
    <location>
        <begin position="41"/>
        <end position="42"/>
    </location>
    <ligand>
        <name>substrate</name>
    </ligand>
</feature>
<reference evidence="9" key="1">
    <citation type="submission" date="2020-11" db="EMBL/GenBank/DDBJ databases">
        <title>Multidrug resistant novel bacterium Savagea serpentis sp. nov., isolated from the scats of a vine snake (Ahaetulla nasuta).</title>
        <authorList>
            <person name="Venkata Ramana V."/>
            <person name="Vikas Patil S."/>
            <person name="Yogita Lugani V."/>
        </authorList>
    </citation>
    <scope>NUCLEOTIDE SEQUENCE</scope>
    <source>
        <strain evidence="9">SN6</strain>
    </source>
</reference>
<comment type="function">
    <text evidence="8">Provides the (R)-glutamate required for cell wall biosynthesis.</text>
</comment>
<dbReference type="GO" id="GO:0009252">
    <property type="term" value="P:peptidoglycan biosynthetic process"/>
    <property type="evidence" value="ECO:0007669"/>
    <property type="project" value="UniProtKB-UniRule"/>
</dbReference>
<dbReference type="RefSeq" id="WP_194563111.1">
    <property type="nucleotide sequence ID" value="NZ_JADKPV010000005.1"/>
</dbReference>
<feature type="binding site" evidence="8">
    <location>
        <begin position="73"/>
        <end position="74"/>
    </location>
    <ligand>
        <name>substrate</name>
    </ligand>
</feature>
<dbReference type="Gene3D" id="3.40.50.1860">
    <property type="match status" value="2"/>
</dbReference>
<dbReference type="PANTHER" id="PTHR21198">
    <property type="entry name" value="GLUTAMATE RACEMASE"/>
    <property type="match status" value="1"/>
</dbReference>
<keyword evidence="3 8" id="KW-0133">Cell shape</keyword>
<dbReference type="NCBIfam" id="TIGR00067">
    <property type="entry name" value="glut_race"/>
    <property type="match status" value="1"/>
</dbReference>
<evidence type="ECO:0000313" key="9">
    <source>
        <dbReference type="EMBL" id="MBF4501623.1"/>
    </source>
</evidence>
<sequence length="270" mass="29591">MKAPIGVIDSGVGGLTVAKELIQQLPNESIIYIGDDARCPYGPRTTEEVTQFTVEMTEALEVLGIKMLVIACNTATAAALETVQERFDFPIIGVIEPGARAALQASERDEIVVLGTQGTVNSRAYDAAILRHAPHAKVQALACPSFVPVVESGDYKTDLARDIVDATLRDLNRKEFDTAILGCTHYPLLQHHIQAALPDAKIISSATETVVDVKRVLHHFGIASTQPDATYRFYTTGKVDKFRDIVEDWLQIQEATVEKIHLQTIIQSKK</sequence>
<dbReference type="EMBL" id="JADKPV010000005">
    <property type="protein sequence ID" value="MBF4501623.1"/>
    <property type="molecule type" value="Genomic_DNA"/>
</dbReference>
<dbReference type="InterPro" id="IPR004391">
    <property type="entry name" value="Glu_race"/>
</dbReference>
<evidence type="ECO:0000256" key="3">
    <source>
        <dbReference type="ARBA" id="ARBA00022960"/>
    </source>
</evidence>
<keyword evidence="4 8" id="KW-0573">Peptidoglycan synthesis</keyword>
<dbReference type="GO" id="GO:0008360">
    <property type="term" value="P:regulation of cell shape"/>
    <property type="evidence" value="ECO:0007669"/>
    <property type="project" value="UniProtKB-KW"/>
</dbReference>
<keyword evidence="5 8" id="KW-0413">Isomerase</keyword>
<dbReference type="NCBIfam" id="NF002035">
    <property type="entry name" value="PRK00865.1-3"/>
    <property type="match status" value="1"/>
</dbReference>
<feature type="binding site" evidence="8">
    <location>
        <begin position="184"/>
        <end position="185"/>
    </location>
    <ligand>
        <name>substrate</name>
    </ligand>
</feature>
<dbReference type="FunFam" id="3.40.50.1860:FF:000002">
    <property type="entry name" value="Glutamate racemase"/>
    <property type="match status" value="1"/>
</dbReference>
<dbReference type="GO" id="GO:0042802">
    <property type="term" value="F:identical protein binding"/>
    <property type="evidence" value="ECO:0007669"/>
    <property type="project" value="UniProtKB-ARBA"/>
</dbReference>
<comment type="pathway">
    <text evidence="8">Cell wall biogenesis; peptidoglycan biosynthesis.</text>
</comment>
<feature type="active site" description="Proton donor/acceptor" evidence="8">
    <location>
        <position position="183"/>
    </location>
</feature>
<dbReference type="HAMAP" id="MF_00258">
    <property type="entry name" value="Glu_racemase"/>
    <property type="match status" value="1"/>
</dbReference>
<evidence type="ECO:0000256" key="6">
    <source>
        <dbReference type="ARBA" id="ARBA00023316"/>
    </source>
</evidence>
<dbReference type="GO" id="GO:0071555">
    <property type="term" value="P:cell wall organization"/>
    <property type="evidence" value="ECO:0007669"/>
    <property type="project" value="UniProtKB-KW"/>
</dbReference>
<evidence type="ECO:0000256" key="5">
    <source>
        <dbReference type="ARBA" id="ARBA00023235"/>
    </source>
</evidence>